<evidence type="ECO:0000313" key="3">
    <source>
        <dbReference type="EMBL" id="TQL62454.1"/>
    </source>
</evidence>
<keyword evidence="2" id="KW-1133">Transmembrane helix</keyword>
<sequence>MTPERQPDLGTDPDTWDGPPTEAILPISDAPISSAGSEPSVYESLYRDEQPTARQHQDSTPVTFFATPSSATSPSTGAQPITTSESTRSSRPSHSRGSKILIGVTTTLTVLALVLTAGLFLLSRNEQPSAAPPAHPTTATLSPSAVPSSEPSASKNATTAPPMVTAPMPTPSATRDQTVFPADAKECPVVQHASDPVARSAAGSKATSCEFAEAVRVAYAEQANDGGPVTIQAYSPVTEQSYEMTCEGDSPVICRGGNEAVVYLG</sequence>
<accession>A0A542ZQ34</accession>
<evidence type="ECO:0000256" key="2">
    <source>
        <dbReference type="SAM" id="Phobius"/>
    </source>
</evidence>
<gene>
    <name evidence="3" type="ORF">FB460_0231</name>
</gene>
<dbReference type="Proteomes" id="UP000316196">
    <property type="component" value="Unassembled WGS sequence"/>
</dbReference>
<name>A0A542ZQ34_9ACTN</name>
<dbReference type="AlphaFoldDB" id="A0A542ZQ34"/>
<feature type="region of interest" description="Disordered" evidence="1">
    <location>
        <begin position="126"/>
        <end position="176"/>
    </location>
</feature>
<feature type="compositionally biased region" description="Low complexity" evidence="1">
    <location>
        <begin position="63"/>
        <end position="90"/>
    </location>
</feature>
<dbReference type="EMBL" id="VFOR01000001">
    <property type="protein sequence ID" value="TQL62454.1"/>
    <property type="molecule type" value="Genomic_DNA"/>
</dbReference>
<feature type="transmembrane region" description="Helical" evidence="2">
    <location>
        <begin position="100"/>
        <end position="122"/>
    </location>
</feature>
<proteinExistence type="predicted"/>
<keyword evidence="2" id="KW-0472">Membrane</keyword>
<keyword evidence="2" id="KW-0812">Transmembrane</keyword>
<dbReference type="RefSeq" id="WP_142092299.1">
    <property type="nucleotide sequence ID" value="NZ_BAAAMD010000003.1"/>
</dbReference>
<feature type="compositionally biased region" description="Low complexity" evidence="1">
    <location>
        <begin position="136"/>
        <end position="174"/>
    </location>
</feature>
<comment type="caution">
    <text evidence="3">The sequence shown here is derived from an EMBL/GenBank/DDBJ whole genome shotgun (WGS) entry which is preliminary data.</text>
</comment>
<protein>
    <submittedName>
        <fullName evidence="3">Uncharacterized protein</fullName>
    </submittedName>
</protein>
<dbReference type="OrthoDB" id="166978at2"/>
<organism evidence="3 4">
    <name type="scientific">Propioniferax innocua</name>
    <dbReference type="NCBI Taxonomy" id="1753"/>
    <lineage>
        <taxon>Bacteria</taxon>
        <taxon>Bacillati</taxon>
        <taxon>Actinomycetota</taxon>
        <taxon>Actinomycetes</taxon>
        <taxon>Propionibacteriales</taxon>
        <taxon>Propionibacteriaceae</taxon>
        <taxon>Propioniferax</taxon>
    </lineage>
</organism>
<feature type="region of interest" description="Disordered" evidence="1">
    <location>
        <begin position="1"/>
        <end position="96"/>
    </location>
</feature>
<keyword evidence="4" id="KW-1185">Reference proteome</keyword>
<evidence type="ECO:0000256" key="1">
    <source>
        <dbReference type="SAM" id="MobiDB-lite"/>
    </source>
</evidence>
<evidence type="ECO:0000313" key="4">
    <source>
        <dbReference type="Proteomes" id="UP000316196"/>
    </source>
</evidence>
<feature type="compositionally biased region" description="Basic and acidic residues" evidence="1">
    <location>
        <begin position="45"/>
        <end position="57"/>
    </location>
</feature>
<reference evidence="3 4" key="1">
    <citation type="submission" date="2019-06" db="EMBL/GenBank/DDBJ databases">
        <title>Sequencing the genomes of 1000 actinobacteria strains.</title>
        <authorList>
            <person name="Klenk H.-P."/>
        </authorList>
    </citation>
    <scope>NUCLEOTIDE SEQUENCE [LARGE SCALE GENOMIC DNA]</scope>
    <source>
        <strain evidence="3 4">DSM 8251</strain>
    </source>
</reference>